<accession>A0A5J5G3M1</accession>
<dbReference type="GO" id="GO:0043590">
    <property type="term" value="C:bacterial nucleoid"/>
    <property type="evidence" value="ECO:0007669"/>
    <property type="project" value="TreeGrafter"/>
</dbReference>
<evidence type="ECO:0000256" key="2">
    <source>
        <dbReference type="ARBA" id="ARBA00009035"/>
    </source>
</evidence>
<dbReference type="OrthoDB" id="9131762at2"/>
<comment type="subcellular location">
    <subcellularLocation>
        <location evidence="1">Cytoplasm</location>
        <location evidence="1">Nucleoid</location>
    </subcellularLocation>
</comment>
<dbReference type="GO" id="GO:0003690">
    <property type="term" value="F:double-stranded DNA binding"/>
    <property type="evidence" value="ECO:0007669"/>
    <property type="project" value="TreeGrafter"/>
</dbReference>
<evidence type="ECO:0000313" key="5">
    <source>
        <dbReference type="Proteomes" id="UP000335415"/>
    </source>
</evidence>
<proteinExistence type="inferred from homology"/>
<dbReference type="Proteomes" id="UP000335415">
    <property type="component" value="Unassembled WGS sequence"/>
</dbReference>
<sequence>MKKNAQSNYENGLQKPGSGYLAGIAAIWTLDACFRNFKFCLYGVAIMFRCTGCGAEYEKLVEICEECQQEVQIEKIEGPELIAISAVTAHLEKVDNKYVVKVGKLWNLSNDVANEFIIKIEAKFRRKNKFHNFLTKNELPYSMPVLLKKYIAKNMIFKKVAQSIMERIKSKVVDDGRLGGVTDNNVVFVHYKTNGDDDDFGRLLIVMVNKKSGFDFDSVVLTPKKLSPIDTDALSQAALFDLTLFGIVYPDNKGEPYVRFIEGKSRSNFFKDALGCKKDVSNSRSVDELFRAIADFTKRNNISNPIRDKAEEAVREFLDNKAKNKTGNKTVTIKDIEKIFDKIIPDAHPAKGKFTDFIYDNEYQIDNVFEPTRNATLKASSFDLSDENKNFVCRVRRGAVGSIDSGKPVMLDRKNKWLILPLSDEDFEQLDEFTGEQ</sequence>
<name>A0A5J5G3M1_9GAMM</name>
<dbReference type="EMBL" id="VYKJ01000002">
    <property type="protein sequence ID" value="KAA9001641.1"/>
    <property type="molecule type" value="Genomic_DNA"/>
</dbReference>
<dbReference type="GO" id="GO:0003727">
    <property type="term" value="F:single-stranded RNA binding"/>
    <property type="evidence" value="ECO:0007669"/>
    <property type="project" value="TreeGrafter"/>
</dbReference>
<dbReference type="InterPro" id="IPR007358">
    <property type="entry name" value="Nucleoid_associated_NdpA"/>
</dbReference>
<keyword evidence="5" id="KW-1185">Reference proteome</keyword>
<dbReference type="PANTHER" id="PTHR38772:SF1">
    <property type="entry name" value="NUCLEOID-ASSOCIATED PROTEIN YEJK"/>
    <property type="match status" value="1"/>
</dbReference>
<keyword evidence="3" id="KW-0963">Cytoplasm</keyword>
<reference evidence="4 5" key="1">
    <citation type="submission" date="2019-09" db="EMBL/GenBank/DDBJ databases">
        <authorList>
            <person name="Li Y."/>
        </authorList>
    </citation>
    <scope>NUCLEOTIDE SEQUENCE [LARGE SCALE GENOMIC DNA]</scope>
    <source>
        <strain evidence="4 5">L3-3HA</strain>
    </source>
</reference>
<dbReference type="Pfam" id="PF04245">
    <property type="entry name" value="NA37"/>
    <property type="match status" value="1"/>
</dbReference>
<dbReference type="AlphaFoldDB" id="A0A5J5G3M1"/>
<evidence type="ECO:0000256" key="1">
    <source>
        <dbReference type="ARBA" id="ARBA00004453"/>
    </source>
</evidence>
<protein>
    <submittedName>
        <fullName evidence="4">Nucleoid-associated protein</fullName>
    </submittedName>
</protein>
<gene>
    <name evidence="4" type="ORF">FJU30_04940</name>
</gene>
<comment type="caution">
    <text evidence="4">The sequence shown here is derived from an EMBL/GenBank/DDBJ whole genome shotgun (WGS) entry which is preliminary data.</text>
</comment>
<organism evidence="4 5">
    <name type="scientific">Affinibrenneria salicis</name>
    <dbReference type="NCBI Taxonomy" id="2590031"/>
    <lineage>
        <taxon>Bacteria</taxon>
        <taxon>Pseudomonadati</taxon>
        <taxon>Pseudomonadota</taxon>
        <taxon>Gammaproteobacteria</taxon>
        <taxon>Enterobacterales</taxon>
        <taxon>Pectobacteriaceae</taxon>
        <taxon>Affinibrenneria</taxon>
    </lineage>
</organism>
<dbReference type="PANTHER" id="PTHR38772">
    <property type="match status" value="1"/>
</dbReference>
<evidence type="ECO:0000256" key="3">
    <source>
        <dbReference type="ARBA" id="ARBA00022490"/>
    </source>
</evidence>
<comment type="similarity">
    <text evidence="2">Belongs to the YejK family.</text>
</comment>
<dbReference type="RefSeq" id="WP_150433885.1">
    <property type="nucleotide sequence ID" value="NZ_VYKJ01000002.1"/>
</dbReference>
<evidence type="ECO:0000313" key="4">
    <source>
        <dbReference type="EMBL" id="KAA9001641.1"/>
    </source>
</evidence>